<dbReference type="Proteomes" id="UP001529510">
    <property type="component" value="Unassembled WGS sequence"/>
</dbReference>
<feature type="region of interest" description="Disordered" evidence="1">
    <location>
        <begin position="1"/>
        <end position="40"/>
    </location>
</feature>
<dbReference type="EMBL" id="JAMKFB020000006">
    <property type="protein sequence ID" value="KAL0191601.1"/>
    <property type="molecule type" value="Genomic_DNA"/>
</dbReference>
<organism evidence="2 3">
    <name type="scientific">Cirrhinus mrigala</name>
    <name type="common">Mrigala</name>
    <dbReference type="NCBI Taxonomy" id="683832"/>
    <lineage>
        <taxon>Eukaryota</taxon>
        <taxon>Metazoa</taxon>
        <taxon>Chordata</taxon>
        <taxon>Craniata</taxon>
        <taxon>Vertebrata</taxon>
        <taxon>Euteleostomi</taxon>
        <taxon>Actinopterygii</taxon>
        <taxon>Neopterygii</taxon>
        <taxon>Teleostei</taxon>
        <taxon>Ostariophysi</taxon>
        <taxon>Cypriniformes</taxon>
        <taxon>Cyprinidae</taxon>
        <taxon>Labeoninae</taxon>
        <taxon>Labeonini</taxon>
        <taxon>Cirrhinus</taxon>
    </lineage>
</organism>
<gene>
    <name evidence="2" type="ORF">M9458_014299</name>
</gene>
<evidence type="ECO:0000313" key="2">
    <source>
        <dbReference type="EMBL" id="KAL0191601.1"/>
    </source>
</evidence>
<dbReference type="AlphaFoldDB" id="A0ABD0QZK1"/>
<feature type="non-terminal residue" evidence="2">
    <location>
        <position position="1"/>
    </location>
</feature>
<comment type="caution">
    <text evidence="2">The sequence shown here is derived from an EMBL/GenBank/DDBJ whole genome shotgun (WGS) entry which is preliminary data.</text>
</comment>
<sequence>TARDPTGAPVTPTMTSAASSEPPPAAVTGSVAQNGENKPPQAIVKPHVLTHVIEGFVIQEGAEPFP</sequence>
<evidence type="ECO:0000256" key="1">
    <source>
        <dbReference type="SAM" id="MobiDB-lite"/>
    </source>
</evidence>
<proteinExistence type="predicted"/>
<protein>
    <submittedName>
        <fullName evidence="2">Uncharacterized protein</fullName>
    </submittedName>
</protein>
<accession>A0ABD0QZK1</accession>
<feature type="compositionally biased region" description="Low complexity" evidence="1">
    <location>
        <begin position="11"/>
        <end position="20"/>
    </location>
</feature>
<feature type="non-terminal residue" evidence="2">
    <location>
        <position position="66"/>
    </location>
</feature>
<evidence type="ECO:0000313" key="3">
    <source>
        <dbReference type="Proteomes" id="UP001529510"/>
    </source>
</evidence>
<name>A0ABD0QZK1_CIRMR</name>
<keyword evidence="3" id="KW-1185">Reference proteome</keyword>
<reference evidence="2 3" key="1">
    <citation type="submission" date="2024-05" db="EMBL/GenBank/DDBJ databases">
        <title>Genome sequencing and assembly of Indian major carp, Cirrhinus mrigala (Hamilton, 1822).</title>
        <authorList>
            <person name="Mohindra V."/>
            <person name="Chowdhury L.M."/>
            <person name="Lal K."/>
            <person name="Jena J.K."/>
        </authorList>
    </citation>
    <scope>NUCLEOTIDE SEQUENCE [LARGE SCALE GENOMIC DNA]</scope>
    <source>
        <strain evidence="2">CM1030</strain>
        <tissue evidence="2">Blood</tissue>
    </source>
</reference>